<dbReference type="AlphaFoldDB" id="A0A6J6H2E3"/>
<reference evidence="3" key="1">
    <citation type="submission" date="2020-05" db="EMBL/GenBank/DDBJ databases">
        <authorList>
            <person name="Chiriac C."/>
            <person name="Salcher M."/>
            <person name="Ghai R."/>
            <person name="Kavagutti S V."/>
        </authorList>
    </citation>
    <scope>NUCLEOTIDE SEQUENCE</scope>
</reference>
<name>A0A6J6H2E3_9ZZZZ</name>
<accession>A0A6J6H2E3</accession>
<sequence length="228" mass="23184">MTQTIHQPLVVPKRSKAGFIWAAAIFVVTSAIGIGLVIGSFFVLASSISGFKAIDAGETSKVQLGTGEWYVFGGASSTFGMGQITIDITDPSGAQVTPNTSAATYSADDNGMKYESFGSFDVKTAGIYTVSVDGPAGTTARIGQISLLSFIGMLVGGIAIGALGFVVALIVLIVTLVRRSRSKRTMAPPMRSGPPPAPPAPPAVTAVPMASPPPPAPPAPMSPPPPGN</sequence>
<feature type="region of interest" description="Disordered" evidence="1">
    <location>
        <begin position="183"/>
        <end position="228"/>
    </location>
</feature>
<proteinExistence type="predicted"/>
<dbReference type="EMBL" id="CAFBNA010000044">
    <property type="protein sequence ID" value="CAB4931787.1"/>
    <property type="molecule type" value="Genomic_DNA"/>
</dbReference>
<feature type="transmembrane region" description="Helical" evidence="2">
    <location>
        <begin position="20"/>
        <end position="45"/>
    </location>
</feature>
<evidence type="ECO:0000313" key="4">
    <source>
        <dbReference type="EMBL" id="CAB4629957.1"/>
    </source>
</evidence>
<dbReference type="EMBL" id="CAEZUO010000047">
    <property type="protein sequence ID" value="CAB4607851.1"/>
    <property type="molecule type" value="Genomic_DNA"/>
</dbReference>
<protein>
    <submittedName>
        <fullName evidence="3">Unannotated protein</fullName>
    </submittedName>
</protein>
<organism evidence="3">
    <name type="scientific">freshwater metagenome</name>
    <dbReference type="NCBI Taxonomy" id="449393"/>
    <lineage>
        <taxon>unclassified sequences</taxon>
        <taxon>metagenomes</taxon>
        <taxon>ecological metagenomes</taxon>
    </lineage>
</organism>
<evidence type="ECO:0000256" key="1">
    <source>
        <dbReference type="SAM" id="MobiDB-lite"/>
    </source>
</evidence>
<dbReference type="EMBL" id="CAEZVK010000055">
    <property type="protein sequence ID" value="CAB4629957.1"/>
    <property type="molecule type" value="Genomic_DNA"/>
</dbReference>
<feature type="transmembrane region" description="Helical" evidence="2">
    <location>
        <begin position="150"/>
        <end position="177"/>
    </location>
</feature>
<keyword evidence="2" id="KW-0812">Transmembrane</keyword>
<evidence type="ECO:0000313" key="3">
    <source>
        <dbReference type="EMBL" id="CAB4607851.1"/>
    </source>
</evidence>
<keyword evidence="2" id="KW-1133">Transmembrane helix</keyword>
<gene>
    <name evidence="3" type="ORF">UFOPK1827_01073</name>
    <name evidence="4" type="ORF">UFOPK2000_00651</name>
    <name evidence="5" type="ORF">UFOPK3708_00879</name>
</gene>
<evidence type="ECO:0000256" key="2">
    <source>
        <dbReference type="SAM" id="Phobius"/>
    </source>
</evidence>
<keyword evidence="2" id="KW-0472">Membrane</keyword>
<feature type="compositionally biased region" description="Pro residues" evidence="1">
    <location>
        <begin position="191"/>
        <end position="202"/>
    </location>
</feature>
<evidence type="ECO:0000313" key="5">
    <source>
        <dbReference type="EMBL" id="CAB4931787.1"/>
    </source>
</evidence>
<feature type="compositionally biased region" description="Pro residues" evidence="1">
    <location>
        <begin position="210"/>
        <end position="228"/>
    </location>
</feature>